<evidence type="ECO:0000313" key="1">
    <source>
        <dbReference type="EMBL" id="KAK7503708.1"/>
    </source>
</evidence>
<dbReference type="EMBL" id="JACVVK020000019">
    <property type="protein sequence ID" value="KAK7503708.1"/>
    <property type="molecule type" value="Genomic_DNA"/>
</dbReference>
<dbReference type="AlphaFoldDB" id="A0ABD0LWF0"/>
<keyword evidence="2" id="KW-1185">Reference proteome</keyword>
<protein>
    <submittedName>
        <fullName evidence="1">Uncharacterized protein</fullName>
    </submittedName>
</protein>
<proteinExistence type="predicted"/>
<accession>A0ABD0LWF0</accession>
<sequence length="133" mass="14326">WIRSSSSDALAVQCMYTMTTHGSGRETGSVRVKNPQPCPSQDRTLVTGLTSQCSVFSDKRQMVGPVTLKSQLGIKQVHLSVPCHVTVAQPLVICCTRRPAAVIGGQFMQKEGVVARQTKEIKVARLSAEKAAS</sequence>
<organism evidence="1 2">
    <name type="scientific">Batillaria attramentaria</name>
    <dbReference type="NCBI Taxonomy" id="370345"/>
    <lineage>
        <taxon>Eukaryota</taxon>
        <taxon>Metazoa</taxon>
        <taxon>Spiralia</taxon>
        <taxon>Lophotrochozoa</taxon>
        <taxon>Mollusca</taxon>
        <taxon>Gastropoda</taxon>
        <taxon>Caenogastropoda</taxon>
        <taxon>Sorbeoconcha</taxon>
        <taxon>Cerithioidea</taxon>
        <taxon>Batillariidae</taxon>
        <taxon>Batillaria</taxon>
    </lineage>
</organism>
<gene>
    <name evidence="1" type="ORF">BaRGS_00005247</name>
</gene>
<feature type="non-terminal residue" evidence="1">
    <location>
        <position position="1"/>
    </location>
</feature>
<name>A0ABD0LWF0_9CAEN</name>
<reference evidence="1 2" key="1">
    <citation type="journal article" date="2023" name="Sci. Data">
        <title>Genome assembly of the Korean intertidal mud-creeper Batillaria attramentaria.</title>
        <authorList>
            <person name="Patra A.K."/>
            <person name="Ho P.T."/>
            <person name="Jun S."/>
            <person name="Lee S.J."/>
            <person name="Kim Y."/>
            <person name="Won Y.J."/>
        </authorList>
    </citation>
    <scope>NUCLEOTIDE SEQUENCE [LARGE SCALE GENOMIC DNA]</scope>
    <source>
        <strain evidence="1">Wonlab-2016</strain>
    </source>
</reference>
<evidence type="ECO:0000313" key="2">
    <source>
        <dbReference type="Proteomes" id="UP001519460"/>
    </source>
</evidence>
<comment type="caution">
    <text evidence="1">The sequence shown here is derived from an EMBL/GenBank/DDBJ whole genome shotgun (WGS) entry which is preliminary data.</text>
</comment>
<dbReference type="Proteomes" id="UP001519460">
    <property type="component" value="Unassembled WGS sequence"/>
</dbReference>